<protein>
    <submittedName>
        <fullName evidence="1">Uncharacterized protein</fullName>
    </submittedName>
</protein>
<evidence type="ECO:0000313" key="2">
    <source>
        <dbReference type="Proteomes" id="UP001172082"/>
    </source>
</evidence>
<name>A0ABT8KL07_9BACT</name>
<evidence type="ECO:0000313" key="1">
    <source>
        <dbReference type="EMBL" id="MDN5200918.1"/>
    </source>
</evidence>
<accession>A0ABT8KL07</accession>
<dbReference type="Proteomes" id="UP001172082">
    <property type="component" value="Unassembled WGS sequence"/>
</dbReference>
<reference evidence="1" key="1">
    <citation type="submission" date="2023-06" db="EMBL/GenBank/DDBJ databases">
        <title>Genomic of Parafulvivirga corallium.</title>
        <authorList>
            <person name="Wang G."/>
        </authorList>
    </citation>
    <scope>NUCLEOTIDE SEQUENCE</scope>
    <source>
        <strain evidence="1">BMA10</strain>
    </source>
</reference>
<sequence>MDIKSLNKALLEIAEKKNRLSELNYNDSTYDEIEEELHDLEDDFGEKFGDYVEDALHYVHDEYCPDNDVLLPIAYLANKYIEKGKLADGSVEYDVEPNEGVIVDVDDYPGKESRLVLVPNPTRLILQVGRNQKEEVWHAG</sequence>
<organism evidence="1 2">
    <name type="scientific">Splendidivirga corallicola</name>
    <dbReference type="NCBI Taxonomy" id="3051826"/>
    <lineage>
        <taxon>Bacteria</taxon>
        <taxon>Pseudomonadati</taxon>
        <taxon>Bacteroidota</taxon>
        <taxon>Cytophagia</taxon>
        <taxon>Cytophagales</taxon>
        <taxon>Splendidivirgaceae</taxon>
        <taxon>Splendidivirga</taxon>
    </lineage>
</organism>
<keyword evidence="2" id="KW-1185">Reference proteome</keyword>
<proteinExistence type="predicted"/>
<comment type="caution">
    <text evidence="1">The sequence shown here is derived from an EMBL/GenBank/DDBJ whole genome shotgun (WGS) entry which is preliminary data.</text>
</comment>
<gene>
    <name evidence="1" type="ORF">QQ008_06085</name>
</gene>
<dbReference type="EMBL" id="JAUJEA010000002">
    <property type="protein sequence ID" value="MDN5200918.1"/>
    <property type="molecule type" value="Genomic_DNA"/>
</dbReference>